<accession>A0A812EJ08</accession>
<reference evidence="2" key="1">
    <citation type="submission" date="2021-01" db="EMBL/GenBank/DDBJ databases">
        <authorList>
            <person name="Li R."/>
            <person name="Bekaert M."/>
        </authorList>
    </citation>
    <scope>NUCLEOTIDE SEQUENCE</scope>
    <source>
        <strain evidence="2">Farmed</strain>
    </source>
</reference>
<proteinExistence type="predicted"/>
<keyword evidence="1" id="KW-0812">Transmembrane</keyword>
<evidence type="ECO:0000313" key="2">
    <source>
        <dbReference type="EMBL" id="CAE1324836.1"/>
    </source>
</evidence>
<dbReference type="Proteomes" id="UP000597762">
    <property type="component" value="Unassembled WGS sequence"/>
</dbReference>
<keyword evidence="1" id="KW-1133">Transmembrane helix</keyword>
<comment type="caution">
    <text evidence="2">The sequence shown here is derived from an EMBL/GenBank/DDBJ whole genome shotgun (WGS) entry which is preliminary data.</text>
</comment>
<keyword evidence="1" id="KW-0472">Membrane</keyword>
<evidence type="ECO:0000256" key="1">
    <source>
        <dbReference type="SAM" id="Phobius"/>
    </source>
</evidence>
<sequence>MFSSLPWEVFPPHVVVSRQPPPLVFQQFLRQSCLSAARDSIPPLTSTISLRLECLQYLSTLCLNFSCSLSFPCWERVFDPPPPTRWVLRPVQGVSFLEPSDCLIGPLRLFSSFSSDMGGDGDLTGVPTLSLGLLRLSGQVDLSLIFFGVFLRLHSFRFNQSYLPFPCLLRPRLAHFQFSFSLVDFIVDRVSNLQFYHLSFSIHPLISFLLGPLYSSSGLDNTAFPLLWHTWWSLLPLPFLSQSSYFTVCLLLFNSFCPVGIDLSSSCFGILESKSAHVFSFPAKYSILQCFLRSSSNLTRFRVRRGSALPIFSPLLTLIVFWAWFTIIMGTNSAASTTVSHRVTSLSSRPFSSTGTNCRGPLRTFFSDISLPFPDTAVLGGNFTSSSTTMVISSSGGHPNGVLSPFTTNTVGLNSIWALGSGANLSPKIASVHRSGVT</sequence>
<organism evidence="2 3">
    <name type="scientific">Acanthosepion pharaonis</name>
    <name type="common">Pharaoh cuttlefish</name>
    <name type="synonym">Sepia pharaonis</name>
    <dbReference type="NCBI Taxonomy" id="158019"/>
    <lineage>
        <taxon>Eukaryota</taxon>
        <taxon>Metazoa</taxon>
        <taxon>Spiralia</taxon>
        <taxon>Lophotrochozoa</taxon>
        <taxon>Mollusca</taxon>
        <taxon>Cephalopoda</taxon>
        <taxon>Coleoidea</taxon>
        <taxon>Decapodiformes</taxon>
        <taxon>Sepiida</taxon>
        <taxon>Sepiina</taxon>
        <taxon>Sepiidae</taxon>
        <taxon>Acanthosepion</taxon>
    </lineage>
</organism>
<gene>
    <name evidence="2" type="ORF">SPHA_74550</name>
</gene>
<dbReference type="AlphaFoldDB" id="A0A812EJ08"/>
<evidence type="ECO:0000313" key="3">
    <source>
        <dbReference type="Proteomes" id="UP000597762"/>
    </source>
</evidence>
<protein>
    <submittedName>
        <fullName evidence="2">Uncharacterized protein</fullName>
    </submittedName>
</protein>
<keyword evidence="3" id="KW-1185">Reference proteome</keyword>
<name>A0A812EJ08_ACAPH</name>
<feature type="transmembrane region" description="Helical" evidence="1">
    <location>
        <begin position="308"/>
        <end position="330"/>
    </location>
</feature>
<dbReference type="EMBL" id="CAHIKZ030005433">
    <property type="protein sequence ID" value="CAE1324836.1"/>
    <property type="molecule type" value="Genomic_DNA"/>
</dbReference>